<sequence>MKNHSITKICLAVLIALSSTSFCHQALAAQRVESQTSSPTASIPMLASLSQISANQLQLSYDQPVDQAKGTDPRNYWIQATSEQNPVNIATLGMNDSVNRNNSLTPDRVKIQASGTDGKSFLLTFNQNIAKGKSFKLIICYVTRPGAPPYSGDNGSATFVGQ</sequence>
<keyword evidence="1 2" id="KW-0732">Signal</keyword>
<evidence type="ECO:0000313" key="4">
    <source>
        <dbReference type="Proteomes" id="UP000267798"/>
    </source>
</evidence>
<gene>
    <name evidence="3" type="ORF">D3P09_00645</name>
</gene>
<dbReference type="Proteomes" id="UP000267798">
    <property type="component" value="Unassembled WGS sequence"/>
</dbReference>
<dbReference type="Gene3D" id="2.60.40.1220">
    <property type="match status" value="1"/>
</dbReference>
<dbReference type="EMBL" id="QXQB01000001">
    <property type="protein sequence ID" value="RJX40565.1"/>
    <property type="molecule type" value="Genomic_DNA"/>
</dbReference>
<dbReference type="OrthoDB" id="2865952at2"/>
<reference evidence="3 4" key="1">
    <citation type="submission" date="2018-09" db="EMBL/GenBank/DDBJ databases">
        <title>Paenibacillus aracenensis nov. sp. isolated from a cave in southern Spain.</title>
        <authorList>
            <person name="Jurado V."/>
            <person name="Gutierrez-Patricio S."/>
            <person name="Gonzalez-Pimentel J.L."/>
            <person name="Miller A.Z."/>
            <person name="Laiz L."/>
            <person name="Saiz-Jimenez C."/>
        </authorList>
    </citation>
    <scope>NUCLEOTIDE SEQUENCE [LARGE SCALE GENOMIC DNA]</scope>
    <source>
        <strain evidence="3 4">JCM 19203</strain>
    </source>
</reference>
<dbReference type="InterPro" id="IPR014755">
    <property type="entry name" value="Cu-Rt/internalin_Ig-like"/>
</dbReference>
<comment type="caution">
    <text evidence="3">The sequence shown here is derived from an EMBL/GenBank/DDBJ whole genome shotgun (WGS) entry which is preliminary data.</text>
</comment>
<keyword evidence="4" id="KW-1185">Reference proteome</keyword>
<evidence type="ECO:0000256" key="1">
    <source>
        <dbReference type="ARBA" id="ARBA00022729"/>
    </source>
</evidence>
<organism evidence="3 4">
    <name type="scientific">Paenibacillus pinisoli</name>
    <dbReference type="NCBI Taxonomy" id="1276110"/>
    <lineage>
        <taxon>Bacteria</taxon>
        <taxon>Bacillati</taxon>
        <taxon>Bacillota</taxon>
        <taxon>Bacilli</taxon>
        <taxon>Bacillales</taxon>
        <taxon>Paenibacillaceae</taxon>
        <taxon>Paenibacillus</taxon>
    </lineage>
</organism>
<accession>A0A3A6PHN7</accession>
<evidence type="ECO:0000256" key="2">
    <source>
        <dbReference type="SAM" id="SignalP"/>
    </source>
</evidence>
<name>A0A3A6PHN7_9BACL</name>
<proteinExistence type="predicted"/>
<protein>
    <submittedName>
        <fullName evidence="3">Uncharacterized protein</fullName>
    </submittedName>
</protein>
<dbReference type="RefSeq" id="WP_120106219.1">
    <property type="nucleotide sequence ID" value="NZ_QXQB01000001.1"/>
</dbReference>
<dbReference type="AlphaFoldDB" id="A0A3A6PHN7"/>
<feature type="chain" id="PRO_5017486354" evidence="2">
    <location>
        <begin position="29"/>
        <end position="162"/>
    </location>
</feature>
<feature type="signal peptide" evidence="2">
    <location>
        <begin position="1"/>
        <end position="28"/>
    </location>
</feature>
<evidence type="ECO:0000313" key="3">
    <source>
        <dbReference type="EMBL" id="RJX40565.1"/>
    </source>
</evidence>